<evidence type="ECO:0000313" key="1">
    <source>
        <dbReference type="EMBL" id="GGN16792.1"/>
    </source>
</evidence>
<name>A0A830GBG5_9EURY</name>
<proteinExistence type="predicted"/>
<gene>
    <name evidence="1" type="ORF">GCM10009021_16820</name>
</gene>
<accession>A0A830GBG5</accession>
<dbReference type="EMBL" id="BMOQ01000004">
    <property type="protein sequence ID" value="GGN16792.1"/>
    <property type="molecule type" value="Genomic_DNA"/>
</dbReference>
<comment type="caution">
    <text evidence="1">The sequence shown here is derived from an EMBL/GenBank/DDBJ whole genome shotgun (WGS) entry which is preliminary data.</text>
</comment>
<sequence>MDLQVVGLEDLESRIRDAVDRIGELQTGTQVQSEVFFSPQFMRNHTEFESFDTFCAQSPLALDDASDLEGAPRDQLNEYIAVTTAFETWEEMKTRAAEEAIIDHVVS</sequence>
<dbReference type="Proteomes" id="UP000608850">
    <property type="component" value="Unassembled WGS sequence"/>
</dbReference>
<evidence type="ECO:0000313" key="2">
    <source>
        <dbReference type="Proteomes" id="UP000608850"/>
    </source>
</evidence>
<reference evidence="1 2" key="1">
    <citation type="journal article" date="2019" name="Int. J. Syst. Evol. Microbiol.">
        <title>The Global Catalogue of Microorganisms (GCM) 10K type strain sequencing project: providing services to taxonomists for standard genome sequencing and annotation.</title>
        <authorList>
            <consortium name="The Broad Institute Genomics Platform"/>
            <consortium name="The Broad Institute Genome Sequencing Center for Infectious Disease"/>
            <person name="Wu L."/>
            <person name="Ma J."/>
        </authorList>
    </citation>
    <scope>NUCLEOTIDE SEQUENCE [LARGE SCALE GENOMIC DNA]</scope>
    <source>
        <strain evidence="1 2">JCM 16331</strain>
    </source>
</reference>
<keyword evidence="2" id="KW-1185">Reference proteome</keyword>
<organism evidence="1 2">
    <name type="scientific">Halarchaeum nitratireducens</name>
    <dbReference type="NCBI Taxonomy" id="489913"/>
    <lineage>
        <taxon>Archaea</taxon>
        <taxon>Methanobacteriati</taxon>
        <taxon>Methanobacteriota</taxon>
        <taxon>Stenosarchaea group</taxon>
        <taxon>Halobacteria</taxon>
        <taxon>Halobacteriales</taxon>
        <taxon>Halobacteriaceae</taxon>
    </lineage>
</organism>
<protein>
    <submittedName>
        <fullName evidence="1">Uncharacterized protein</fullName>
    </submittedName>
</protein>
<dbReference type="OrthoDB" id="178002at2157"/>
<dbReference type="RefSeq" id="WP_188878314.1">
    <property type="nucleotide sequence ID" value="NZ_BMOQ01000004.1"/>
</dbReference>
<dbReference type="AlphaFoldDB" id="A0A830GBG5"/>